<accession>A0AAJ0I984</accession>
<comment type="caution">
    <text evidence="2">The sequence shown here is derived from an EMBL/GenBank/DDBJ whole genome shotgun (WGS) entry which is preliminary data.</text>
</comment>
<feature type="compositionally biased region" description="Basic residues" evidence="1">
    <location>
        <begin position="148"/>
        <end position="174"/>
    </location>
</feature>
<evidence type="ECO:0000313" key="3">
    <source>
        <dbReference type="Proteomes" id="UP001285908"/>
    </source>
</evidence>
<dbReference type="Proteomes" id="UP001285908">
    <property type="component" value="Unassembled WGS sequence"/>
</dbReference>
<reference evidence="2 3" key="1">
    <citation type="journal article" date="2023" name="Mol. Phylogenet. Evol.">
        <title>Genome-scale phylogeny and comparative genomics of the fungal order Sordariales.</title>
        <authorList>
            <person name="Hensen N."/>
            <person name="Bonometti L."/>
            <person name="Westerberg I."/>
            <person name="Brannstrom I.O."/>
            <person name="Guillou S."/>
            <person name="Cros-Aarteil S."/>
            <person name="Calhoun S."/>
            <person name="Haridas S."/>
            <person name="Kuo A."/>
            <person name="Mondo S."/>
            <person name="Pangilinan J."/>
            <person name="Riley R."/>
            <person name="LaButti K."/>
            <person name="Andreopoulos B."/>
            <person name="Lipzen A."/>
            <person name="Chen C."/>
            <person name="Yan M."/>
            <person name="Daum C."/>
            <person name="Ng V."/>
            <person name="Clum A."/>
            <person name="Steindorff A."/>
            <person name="Ohm R.A."/>
            <person name="Martin F."/>
            <person name="Silar P."/>
            <person name="Natvig D.O."/>
            <person name="Lalanne C."/>
            <person name="Gautier V."/>
            <person name="Ament-Velasquez S.L."/>
            <person name="Kruys A."/>
            <person name="Hutchinson M.I."/>
            <person name="Powell A.J."/>
            <person name="Barry K."/>
            <person name="Miller A.N."/>
            <person name="Grigoriev I.V."/>
            <person name="Debuchy R."/>
            <person name="Gladieux P."/>
            <person name="Hiltunen Thoren M."/>
            <person name="Johannesson H."/>
        </authorList>
    </citation>
    <scope>NUCLEOTIDE SEQUENCE [LARGE SCALE GENOMIC DNA]</scope>
    <source>
        <strain evidence="2 3">FGSC 10403</strain>
    </source>
</reference>
<dbReference type="AlphaFoldDB" id="A0AAJ0I984"/>
<dbReference type="GeneID" id="87877313"/>
<keyword evidence="3" id="KW-1185">Reference proteome</keyword>
<evidence type="ECO:0000313" key="2">
    <source>
        <dbReference type="EMBL" id="KAK3494313.1"/>
    </source>
</evidence>
<dbReference type="RefSeq" id="XP_062693742.1">
    <property type="nucleotide sequence ID" value="XM_062839691.1"/>
</dbReference>
<feature type="region of interest" description="Disordered" evidence="1">
    <location>
        <begin position="144"/>
        <end position="185"/>
    </location>
</feature>
<dbReference type="EMBL" id="JAULSX010000003">
    <property type="protein sequence ID" value="KAK3494313.1"/>
    <property type="molecule type" value="Genomic_DNA"/>
</dbReference>
<organism evidence="2 3">
    <name type="scientific">Neurospora hispaniola</name>
    <dbReference type="NCBI Taxonomy" id="588809"/>
    <lineage>
        <taxon>Eukaryota</taxon>
        <taxon>Fungi</taxon>
        <taxon>Dikarya</taxon>
        <taxon>Ascomycota</taxon>
        <taxon>Pezizomycotina</taxon>
        <taxon>Sordariomycetes</taxon>
        <taxon>Sordariomycetidae</taxon>
        <taxon>Sordariales</taxon>
        <taxon>Sordariaceae</taxon>
        <taxon>Neurospora</taxon>
    </lineage>
</organism>
<gene>
    <name evidence="2" type="ORF">B0T23DRAFT_419061</name>
</gene>
<name>A0AAJ0I984_9PEZI</name>
<protein>
    <submittedName>
        <fullName evidence="2">Uncharacterized protein</fullName>
    </submittedName>
</protein>
<sequence length="276" mass="31659">MHKPQLEHDIEHIAVSDVQAQETGAGAGLRLGNVVTSDAVSNAGNVTDGAPPPLSPGDYTVYHRLAEQMDYFVCAHPVLHPIPQYQMKAQSLSLDVQYARHSLYLGQRMRAPFHSLPRSSPIHQRLQLHDLLIAKQMPQFRAAIKAHDRQRRRHHHHHHQQQQQQHQHRKRNGRRVSGGPKEDMEEAANRELIQQHRTIHLDIIRRWRSWGGEEKMTSIMTYSLFRSLTGERRRMIAQQPRRAAKTAKHNPPVKQEPFWQSGVGEPGDASSKWTSA</sequence>
<feature type="region of interest" description="Disordered" evidence="1">
    <location>
        <begin position="239"/>
        <end position="276"/>
    </location>
</feature>
<proteinExistence type="predicted"/>
<evidence type="ECO:0000256" key="1">
    <source>
        <dbReference type="SAM" id="MobiDB-lite"/>
    </source>
</evidence>